<accession>A0A232LR96</accession>
<dbReference type="InterPro" id="IPR047187">
    <property type="entry name" value="SF1_C_Upf1"/>
</dbReference>
<dbReference type="CDD" id="cd17936">
    <property type="entry name" value="EEXXEc_NFX1"/>
    <property type="match status" value="1"/>
</dbReference>
<dbReference type="InterPro" id="IPR041677">
    <property type="entry name" value="DNA2/NAM7_AAA_11"/>
</dbReference>
<feature type="domain" description="AAA+ ATPase" evidence="6">
    <location>
        <begin position="1389"/>
        <end position="1629"/>
    </location>
</feature>
<evidence type="ECO:0000259" key="6">
    <source>
        <dbReference type="SMART" id="SM00382"/>
    </source>
</evidence>
<feature type="region of interest" description="Disordered" evidence="5">
    <location>
        <begin position="2037"/>
        <end position="2375"/>
    </location>
</feature>
<dbReference type="CDD" id="cd06008">
    <property type="entry name" value="NF-X1-zinc-finger"/>
    <property type="match status" value="1"/>
</dbReference>
<evidence type="ECO:0000256" key="1">
    <source>
        <dbReference type="ARBA" id="ARBA00010378"/>
    </source>
</evidence>
<feature type="region of interest" description="Disordered" evidence="5">
    <location>
        <begin position="1945"/>
        <end position="1978"/>
    </location>
</feature>
<evidence type="ECO:0000256" key="4">
    <source>
        <dbReference type="ARBA" id="ARBA00022840"/>
    </source>
</evidence>
<dbReference type="PANTHER" id="PTHR43392">
    <property type="entry name" value="AAA-TYPE ATPASE FAMILY PROTEIN / ANKYRIN REPEAT FAMILY PROTEIN"/>
    <property type="match status" value="1"/>
</dbReference>
<dbReference type="Pfam" id="PF17866">
    <property type="entry name" value="AAA_lid_6"/>
    <property type="match status" value="1"/>
</dbReference>
<dbReference type="PRINTS" id="PR00819">
    <property type="entry name" value="CBXCFQXSUPER"/>
</dbReference>
<evidence type="ECO:0000256" key="5">
    <source>
        <dbReference type="SAM" id="MobiDB-lite"/>
    </source>
</evidence>
<dbReference type="PANTHER" id="PTHR43392:SF2">
    <property type="entry name" value="AAA-TYPE ATPASE FAMILY PROTEIN _ ANKYRIN REPEAT FAMILY PROTEIN"/>
    <property type="match status" value="1"/>
</dbReference>
<dbReference type="GO" id="GO:0004386">
    <property type="term" value="F:helicase activity"/>
    <property type="evidence" value="ECO:0007669"/>
    <property type="project" value="InterPro"/>
</dbReference>
<dbReference type="SUPFAM" id="SSF52540">
    <property type="entry name" value="P-loop containing nucleoside triphosphate hydrolases"/>
    <property type="match status" value="3"/>
</dbReference>
<dbReference type="InterPro" id="IPR041627">
    <property type="entry name" value="AAA_lid_6"/>
</dbReference>
<dbReference type="Gene3D" id="3.40.50.300">
    <property type="entry name" value="P-loop containing nucleotide triphosphate hydrolases"/>
    <property type="match status" value="4"/>
</dbReference>
<dbReference type="FunFam" id="3.40.50.300:FF:001660">
    <property type="entry name" value="NF-X1 finger and helicase protein, putative"/>
    <property type="match status" value="1"/>
</dbReference>
<keyword evidence="3" id="KW-0347">Helicase</keyword>
<dbReference type="Proteomes" id="UP000243515">
    <property type="component" value="Unassembled WGS sequence"/>
</dbReference>
<dbReference type="EMBL" id="NPHW01005638">
    <property type="protein sequence ID" value="OXV06538.1"/>
    <property type="molecule type" value="Genomic_DNA"/>
</dbReference>
<organism evidence="7 8">
    <name type="scientific">Elaphomyces granulatus</name>
    <dbReference type="NCBI Taxonomy" id="519963"/>
    <lineage>
        <taxon>Eukaryota</taxon>
        <taxon>Fungi</taxon>
        <taxon>Dikarya</taxon>
        <taxon>Ascomycota</taxon>
        <taxon>Pezizomycotina</taxon>
        <taxon>Eurotiomycetes</taxon>
        <taxon>Eurotiomycetidae</taxon>
        <taxon>Eurotiales</taxon>
        <taxon>Elaphomycetaceae</taxon>
        <taxon>Elaphomyces</taxon>
    </lineage>
</organism>
<dbReference type="GO" id="GO:0005524">
    <property type="term" value="F:ATP binding"/>
    <property type="evidence" value="ECO:0007669"/>
    <property type="project" value="UniProtKB-KW"/>
</dbReference>
<dbReference type="Pfam" id="PF13086">
    <property type="entry name" value="AAA_11"/>
    <property type="match status" value="1"/>
</dbReference>
<feature type="compositionally biased region" description="Low complexity" evidence="5">
    <location>
        <begin position="2116"/>
        <end position="2134"/>
    </location>
</feature>
<evidence type="ECO:0000313" key="7">
    <source>
        <dbReference type="EMBL" id="OXV06538.1"/>
    </source>
</evidence>
<reference evidence="7 8" key="1">
    <citation type="journal article" date="2015" name="Environ. Microbiol.">
        <title>Metagenome sequence of Elaphomyces granulatus from sporocarp tissue reveals Ascomycota ectomycorrhizal fingerprints of genome expansion and a Proteobacteria-rich microbiome.</title>
        <authorList>
            <person name="Quandt C.A."/>
            <person name="Kohler A."/>
            <person name="Hesse C.N."/>
            <person name="Sharpton T.J."/>
            <person name="Martin F."/>
            <person name="Spatafora J.W."/>
        </authorList>
    </citation>
    <scope>NUCLEOTIDE SEQUENCE [LARGE SCALE GENOMIC DNA]</scope>
    <source>
        <strain evidence="7 8">OSC145934</strain>
    </source>
</reference>
<sequence>MANTRNTKLRALFGKILSGKEEVSQHNALLFLEAICEQPEPALCIQRLVGSRHGYRALQSSLSSDISATALNGPISTFLVYLQAPTLKTVCGGEVLRQVILKVVETPLTWDSFVEAARSKNLDEHGLEAFSWLLLQLLSLPTELAITFAAIGKDEDIRKDLLESSQTAVRLRAQRIVHITNTITAEYTPDPRGPGGRHDNDFADIRKISILPTSDELAASDNDPFLPRVSEIETSLRLPDGLAFHVDCQFRLLREDMLRDLREEIQVALMIKKGRRRGLCIENLSMVGVECDLRQPWSLRLQCLEDLPQLSGKNGPARKKFIQENVKFLKHESLACLVADDEVVTLGTLIRDEDLLSQKPSTLCLQIPNAATEKALLRIKTSKNVKVIQLSTALFAYESVLKQLKEIKELSLEEDILRWEQGKPLQLPSYQITGDIRNLMLELEKDNTRSLKRILRLPMETRLDKSQAACFLAGLHQRVTLIQGTGKSFIGSLIAKAIHRFSTEKILVVCYTHHALDQFLEEILNLGVPEHDIVRMGATKKATARTLPLSINNARRNVGLTREQHEILNLRKLDSCESSDNLRDAFINFQQSTFTKGEILEYLEFLSEGPPFYSAFQVPEARCDMNRVGKRSKSVDRFYLLDRWYRGKDAGIFQKLLGPQFPDVWEISGMNRVKLFNEWKEAMLRERLTLVRDAGKSYNASLEQMNAISAEKDLAVIRQKRIIACTTTGAAKHVRMLQCISPGVLLVEEAGEILESHILTALGPETKQMILIGDHKQLRPKVHYDLSVERGHGYDLNRSLFERLILRGYPHETLLEQHRMRPELSALVRHLTYPDLIDAPKTRKNPKIRGFSDNLIFVNHKEHEIDMTNVPDWRDTTSTSSKKNLFEAKMTLKCVRYLGQQGYKTDNIAVLTPYLGQLRLLLDELGSDNDPVLNDLDFHDLVRAGLMPQASATLGKPQIRISTVDNFQGDESDIIIISLTRSNARGDIGFLSAPERLNVLLSRARNALILIGNAETFIGSRKGGDLWKRLMDMLKAGNHVYDGFPIKCERHSNRTAILRRPEDFDKECPDGGCMEPCGVMLNCGRHKCPQHCHQLYDHSKIQCQSFVELKCSENHLQRRKCHKLQPINCRQCERAEERKRKKLEMDLEMQNKQEKAQVQNAADTDNKQDKPQVRNATDTGKQDKTRAKNTADTGKENKPQVPNVADPGKQDSPQVQNVADTDKQDKTRTQNAAAMEELERQLQISREQVPESSAAIERAYALEQKKRELTVAEKPWQGNLKENNSIRTLPSLPSLDKNETLILQRSTEGQIGISHLSPRQVKPSKECELETVGIGPSETEWERQKRMDNASNDAIDSLMKLTGLEEVKAKVLSIKAKIETGEWTDMKKERLGMMMLGNPGTGKTTVARLYAQFLASINVLPGNEFEEITGSDLANEGVAGTKQRIEAMLDGGGGTFFLDEACQLNSCGGKAMLNFLLAEMEERAGNIVFLLAGDRKDMERFFEQNPKFHNRMPHRLNFTDYSDKELLTILGHNIQRKYGDRVELEDGPDGLYARILIRRLGRGRGKEGYGNVRALENVWAKVTQRQANRLDRERKAGRSPDDFLFTKEDLIGPEPILAIQRSVAWKELHSLIGLRKVKESITSFLDRIHRNYHRELQEKVPIEVNLNRIFVGSPGTGRTTVGRLYGSILVDLGLLSKSEVIAKNLTDFVGSVPGESEKNTKAILKASEGRVLIIDEAHKLYSRVSDPYKTAVIDTIVAQVQSTPGEDRCVLLLGYKEQMAEMLENSDQGLARRFPLSSAFQFDDFNDNELRDILEHRLKKQGLEATEEAKNVAIEVLVKARDRPNFGNAGEVENLISRAKEKEQMRRGSIEDSRECPDIVFLPQDFGGPAADTSTNVNLNKHLELPAGNQQGTTKSVAVIEGRQSVESDPPAGKQQPVANSAVVATPAAPENVSVTVTEDKQSVESEPPAGKQPAAKSTVAITEAIHSVGFTAEPPAGEQQAEPVVKSANMATLADPSDTNFESPVIEAVEFTVELPAEKQQHAEPVATPAVPDNVNLELEPPVEPEPPADRQSEPVVDEPVANSADVATPAAPGNVDVESPADQQAEPVPNSEDVTTPATEVELTAEPPAAEPVVDEPAADSADVATPAAPDNVNLEPPVEPPADQEAEPVVDEPIGNSTDVETPAVPGNVDLEPPVEPPADQQAVDEPVSNSTDVKTPAAPGNVDLEPPVEPPADQQVEPVVNEPVGNSADVETPAAPGNVDLEPPVEPPADQQAEPVVNEPVGNSADVETPAAQGNVDLEPPAEPPTDQQAESVLKSEDVTTEENQSMDFTVKTPAYQQAEPVPKSEDVATKENQPMDFTVEPPTDRQAEPV</sequence>
<keyword evidence="8" id="KW-1185">Reference proteome</keyword>
<keyword evidence="4" id="KW-0067">ATP-binding</keyword>
<dbReference type="Pfam" id="PF13087">
    <property type="entry name" value="AAA_12"/>
    <property type="match status" value="1"/>
</dbReference>
<evidence type="ECO:0000313" key="8">
    <source>
        <dbReference type="Proteomes" id="UP000243515"/>
    </source>
</evidence>
<proteinExistence type="inferred from homology"/>
<protein>
    <recommendedName>
        <fullName evidence="6">AAA+ ATPase domain-containing protein</fullName>
    </recommendedName>
</protein>
<dbReference type="Gene3D" id="1.10.8.60">
    <property type="match status" value="2"/>
</dbReference>
<dbReference type="InterPro" id="IPR003593">
    <property type="entry name" value="AAA+_ATPase"/>
</dbReference>
<dbReference type="InterPro" id="IPR041679">
    <property type="entry name" value="DNA2/NAM7-like_C"/>
</dbReference>
<dbReference type="FunFam" id="3.40.50.300:FF:000216">
    <property type="entry name" value="Type VII secretion ATPase EccA"/>
    <property type="match status" value="1"/>
</dbReference>
<keyword evidence="3" id="KW-0378">Hydrolase</keyword>
<dbReference type="GO" id="GO:0016887">
    <property type="term" value="F:ATP hydrolysis activity"/>
    <property type="evidence" value="ECO:0007669"/>
    <property type="project" value="InterPro"/>
</dbReference>
<dbReference type="OrthoDB" id="2423195at2759"/>
<dbReference type="Pfam" id="PF00004">
    <property type="entry name" value="AAA"/>
    <property type="match status" value="2"/>
</dbReference>
<gene>
    <name evidence="7" type="ORF">Egran_05694</name>
</gene>
<keyword evidence="2" id="KW-0547">Nucleotide-binding</keyword>
<dbReference type="CDD" id="cd00009">
    <property type="entry name" value="AAA"/>
    <property type="match status" value="2"/>
</dbReference>
<dbReference type="InterPro" id="IPR003959">
    <property type="entry name" value="ATPase_AAA_core"/>
</dbReference>
<dbReference type="CDD" id="cd18808">
    <property type="entry name" value="SF1_C_Upf1"/>
    <property type="match status" value="1"/>
</dbReference>
<comment type="caution">
    <text evidence="7">The sequence shown here is derived from an EMBL/GenBank/DDBJ whole genome shotgun (WGS) entry which is preliminary data.</text>
</comment>
<feature type="compositionally biased region" description="Low complexity" evidence="5">
    <location>
        <begin position="2141"/>
        <end position="2153"/>
    </location>
</feature>
<feature type="domain" description="AAA+ ATPase" evidence="6">
    <location>
        <begin position="1664"/>
        <end position="1777"/>
    </location>
</feature>
<dbReference type="InterPro" id="IPR050773">
    <property type="entry name" value="CbxX/CfxQ_RuBisCO_ESX"/>
</dbReference>
<dbReference type="InterPro" id="IPR027417">
    <property type="entry name" value="P-loop_NTPase"/>
</dbReference>
<evidence type="ECO:0000256" key="2">
    <source>
        <dbReference type="ARBA" id="ARBA00022741"/>
    </source>
</evidence>
<dbReference type="SMART" id="SM00382">
    <property type="entry name" value="AAA"/>
    <property type="match status" value="2"/>
</dbReference>
<dbReference type="FunFam" id="1.10.8.60:FF:000160">
    <property type="entry name" value="WGS project CABT00000000 data, contig 2.55"/>
    <property type="match status" value="1"/>
</dbReference>
<feature type="region of interest" description="Disordered" evidence="5">
    <location>
        <begin position="1149"/>
        <end position="1231"/>
    </location>
</feature>
<dbReference type="InterPro" id="IPR000641">
    <property type="entry name" value="CbxX/CfxQ"/>
</dbReference>
<comment type="similarity">
    <text evidence="1">Belongs to the CbxX/CfxQ family.</text>
</comment>
<evidence type="ECO:0000256" key="3">
    <source>
        <dbReference type="ARBA" id="ARBA00022806"/>
    </source>
</evidence>
<name>A0A232LR96_9EURO</name>